<protein>
    <submittedName>
        <fullName evidence="2">Predicted protein</fullName>
    </submittedName>
</protein>
<feature type="compositionally biased region" description="Low complexity" evidence="1">
    <location>
        <begin position="1"/>
        <end position="36"/>
    </location>
</feature>
<organism evidence="3">
    <name type="scientific">Naegleria gruberi</name>
    <name type="common">Amoeba</name>
    <dbReference type="NCBI Taxonomy" id="5762"/>
    <lineage>
        <taxon>Eukaryota</taxon>
        <taxon>Discoba</taxon>
        <taxon>Heterolobosea</taxon>
        <taxon>Tetramitia</taxon>
        <taxon>Eutetramitia</taxon>
        <taxon>Vahlkampfiidae</taxon>
        <taxon>Naegleria</taxon>
    </lineage>
</organism>
<feature type="region of interest" description="Disordered" evidence="1">
    <location>
        <begin position="210"/>
        <end position="231"/>
    </location>
</feature>
<dbReference type="AlphaFoldDB" id="D2V335"/>
<dbReference type="KEGG" id="ngr:NAEGRDRAFT_63213"/>
<dbReference type="Proteomes" id="UP000006671">
    <property type="component" value="Unassembled WGS sequence"/>
</dbReference>
<dbReference type="RefSeq" id="XP_002681306.1">
    <property type="nucleotide sequence ID" value="XM_002681260.1"/>
</dbReference>
<sequence>MKKSNSKANSSSSSSTITMINSNISSSPSSSSNKSSQPGNNFIARPIFRGEFKNYKVDKPKKMSKSIKSNQRKEKKPMETQVNLQKTVPITNQKKESIMSQLTFHESYSKDLCPFGKVKVKNNPVRNHPYVQQFVLNTCQSTSTVMDSGSCSSFSSPSNRSPKLTISKTPIETLQPPKKENFIFHFKVNEGNPQQITNLQRSSPFQTSFNSSSSCSSMSSSQNSNNSQLTFPNQDTSCVNAKPIMMESAIVHEPELIILPPFRQVDKSENIKIPSIKYIESMIHHPTRIHSQ</sequence>
<dbReference type="EMBL" id="GG738850">
    <property type="protein sequence ID" value="EFC48562.1"/>
    <property type="molecule type" value="Genomic_DNA"/>
</dbReference>
<accession>D2V335</accession>
<dbReference type="InParanoid" id="D2V335"/>
<dbReference type="VEuPathDB" id="AmoebaDB:NAEGRDRAFT_63213"/>
<feature type="region of interest" description="Disordered" evidence="1">
    <location>
        <begin position="1"/>
        <end position="80"/>
    </location>
</feature>
<feature type="compositionally biased region" description="Basic and acidic residues" evidence="1">
    <location>
        <begin position="48"/>
        <end position="61"/>
    </location>
</feature>
<dbReference type="GeneID" id="8852428"/>
<evidence type="ECO:0000313" key="2">
    <source>
        <dbReference type="EMBL" id="EFC48562.1"/>
    </source>
</evidence>
<keyword evidence="3" id="KW-1185">Reference proteome</keyword>
<feature type="compositionally biased region" description="Low complexity" evidence="1">
    <location>
        <begin position="210"/>
        <end position="228"/>
    </location>
</feature>
<evidence type="ECO:0000313" key="3">
    <source>
        <dbReference type="Proteomes" id="UP000006671"/>
    </source>
</evidence>
<gene>
    <name evidence="2" type="ORF">NAEGRDRAFT_63213</name>
</gene>
<proteinExistence type="predicted"/>
<name>D2V335_NAEGR</name>
<reference evidence="2 3" key="1">
    <citation type="journal article" date="2010" name="Cell">
        <title>The genome of Naegleria gruberi illuminates early eukaryotic versatility.</title>
        <authorList>
            <person name="Fritz-Laylin L.K."/>
            <person name="Prochnik S.E."/>
            <person name="Ginger M.L."/>
            <person name="Dacks J.B."/>
            <person name="Carpenter M.L."/>
            <person name="Field M.C."/>
            <person name="Kuo A."/>
            <person name="Paredez A."/>
            <person name="Chapman J."/>
            <person name="Pham J."/>
            <person name="Shu S."/>
            <person name="Neupane R."/>
            <person name="Cipriano M."/>
            <person name="Mancuso J."/>
            <person name="Tu H."/>
            <person name="Salamov A."/>
            <person name="Lindquist E."/>
            <person name="Shapiro H."/>
            <person name="Lucas S."/>
            <person name="Grigoriev I.V."/>
            <person name="Cande W.Z."/>
            <person name="Fulton C."/>
            <person name="Rokhsar D.S."/>
            <person name="Dawson S.C."/>
        </authorList>
    </citation>
    <scope>NUCLEOTIDE SEQUENCE [LARGE SCALE GENOMIC DNA]</scope>
    <source>
        <strain evidence="2 3">NEG-M</strain>
    </source>
</reference>
<evidence type="ECO:0000256" key="1">
    <source>
        <dbReference type="SAM" id="MobiDB-lite"/>
    </source>
</evidence>